<keyword evidence="2" id="KW-1185">Reference proteome</keyword>
<dbReference type="EMBL" id="JANLCM010000002">
    <property type="protein sequence ID" value="MCS5720177.1"/>
    <property type="molecule type" value="Genomic_DNA"/>
</dbReference>
<name>A0ABT2GVD4_9MICO</name>
<evidence type="ECO:0000313" key="1">
    <source>
        <dbReference type="EMBL" id="MCS5720177.1"/>
    </source>
</evidence>
<gene>
    <name evidence="1" type="ORF">N1027_18755</name>
</gene>
<accession>A0ABT2GVD4</accession>
<evidence type="ECO:0008006" key="3">
    <source>
        <dbReference type="Google" id="ProtNLM"/>
    </source>
</evidence>
<proteinExistence type="predicted"/>
<comment type="caution">
    <text evidence="1">The sequence shown here is derived from an EMBL/GenBank/DDBJ whole genome shotgun (WGS) entry which is preliminary data.</text>
</comment>
<dbReference type="Proteomes" id="UP001165584">
    <property type="component" value="Unassembled WGS sequence"/>
</dbReference>
<evidence type="ECO:0000313" key="2">
    <source>
        <dbReference type="Proteomes" id="UP001165584"/>
    </source>
</evidence>
<organism evidence="1 2">
    <name type="scientific">Herbiconiux aconitum</name>
    <dbReference type="NCBI Taxonomy" id="2970913"/>
    <lineage>
        <taxon>Bacteria</taxon>
        <taxon>Bacillati</taxon>
        <taxon>Actinomycetota</taxon>
        <taxon>Actinomycetes</taxon>
        <taxon>Micrococcales</taxon>
        <taxon>Microbacteriaceae</taxon>
        <taxon>Herbiconiux</taxon>
    </lineage>
</organism>
<protein>
    <recommendedName>
        <fullName evidence="3">Asp23/Gls24 family envelope stress response protein</fullName>
    </recommendedName>
</protein>
<dbReference type="RefSeq" id="WP_259510102.1">
    <property type="nucleotide sequence ID" value="NZ_JANLCM010000002.1"/>
</dbReference>
<sequence>MTALSLPDELVRVVSGVPGVITVYPAKAALPSLIENTVAAATGKDAPAPIALDDRNGRLTIDVTIGITDGASAAQTCRQVYEAVAAHLSAHTVQASRIRVLVANIETAAR</sequence>
<reference evidence="1" key="1">
    <citation type="submission" date="2022-08" db="EMBL/GenBank/DDBJ databases">
        <authorList>
            <person name="Deng Y."/>
            <person name="Han X.-F."/>
            <person name="Zhang Y.-Q."/>
        </authorList>
    </citation>
    <scope>NUCLEOTIDE SEQUENCE</scope>
    <source>
        <strain evidence="1">CPCC 205763</strain>
    </source>
</reference>